<dbReference type="EMBL" id="BQNB010010649">
    <property type="protein sequence ID" value="GJS80135.1"/>
    <property type="molecule type" value="Genomic_DNA"/>
</dbReference>
<feature type="domain" description="Integrase catalytic" evidence="2">
    <location>
        <begin position="197"/>
        <end position="331"/>
    </location>
</feature>
<proteinExistence type="predicted"/>
<dbReference type="Proteomes" id="UP001151760">
    <property type="component" value="Unassembled WGS sequence"/>
</dbReference>
<protein>
    <submittedName>
        <fullName evidence="3">Retrovirus-related pol polyprotein from transposon TNT 1-94</fullName>
    </submittedName>
</protein>
<dbReference type="InterPro" id="IPR054722">
    <property type="entry name" value="PolX-like_BBD"/>
</dbReference>
<dbReference type="PANTHER" id="PTHR42648:SF32">
    <property type="entry name" value="RIBONUCLEASE H-LIKE DOMAIN, GAG-PRE-INTEGRASE DOMAIN PROTEIN-RELATED"/>
    <property type="match status" value="1"/>
</dbReference>
<name>A0ABQ4YRH5_9ASTR</name>
<dbReference type="PROSITE" id="PS50994">
    <property type="entry name" value="INTEGRASE"/>
    <property type="match status" value="1"/>
</dbReference>
<keyword evidence="1" id="KW-0645">Protease</keyword>
<comment type="caution">
    <text evidence="3">The sequence shown here is derived from an EMBL/GenBank/DDBJ whole genome shotgun (WGS) entry which is preliminary data.</text>
</comment>
<dbReference type="InterPro" id="IPR036397">
    <property type="entry name" value="RNaseH_sf"/>
</dbReference>
<accession>A0ABQ4YRH5</accession>
<dbReference type="Pfam" id="PF13976">
    <property type="entry name" value="gag_pre-integrs"/>
    <property type="match status" value="1"/>
</dbReference>
<dbReference type="InterPro" id="IPR012337">
    <property type="entry name" value="RNaseH-like_sf"/>
</dbReference>
<evidence type="ECO:0000256" key="1">
    <source>
        <dbReference type="ARBA" id="ARBA00022670"/>
    </source>
</evidence>
<gene>
    <name evidence="3" type="ORF">Tco_0730016</name>
</gene>
<dbReference type="InterPro" id="IPR001584">
    <property type="entry name" value="Integrase_cat-core"/>
</dbReference>
<evidence type="ECO:0000313" key="4">
    <source>
        <dbReference type="Proteomes" id="UP001151760"/>
    </source>
</evidence>
<keyword evidence="1" id="KW-0378">Hydrolase</keyword>
<dbReference type="Pfam" id="PF22936">
    <property type="entry name" value="Pol_BBD"/>
    <property type="match status" value="1"/>
</dbReference>
<dbReference type="SUPFAM" id="SSF53098">
    <property type="entry name" value="Ribonuclease H-like"/>
    <property type="match status" value="1"/>
</dbReference>
<reference evidence="3" key="1">
    <citation type="journal article" date="2022" name="Int. J. Mol. Sci.">
        <title>Draft Genome of Tanacetum Coccineum: Genomic Comparison of Closely Related Tanacetum-Family Plants.</title>
        <authorList>
            <person name="Yamashiro T."/>
            <person name="Shiraishi A."/>
            <person name="Nakayama K."/>
            <person name="Satake H."/>
        </authorList>
    </citation>
    <scope>NUCLEOTIDE SEQUENCE</scope>
</reference>
<sequence length="331" mass="38668">MYVQDYLKRFVWYLDSGCSRHMTGIKQYLHRYSKELVLKVVFRDDSLGDTEGYGLVNYNGITFTRVAYVNGLKYNLISISQLCDANYKVKFTKTQGTIYNQNDEVILIAPRRKDVYVIDMTSFNKESNACFFAKASPSVNCLWHKRLSHLNFKNINNLAKHNLISGLPSLTFSKDKNYSACEKGKHHRASFKTKRSFSINKSLHLLHMDLFRPVKPHTISHNKYTLFIVDEYSRCTWVFCLKKKSDAADCIMYFIRKMENLNEERVKELRSDNGTEFRNHKLEEFCDEKCISQNFSSPYTPEQNGVAERRNKTLIEAARTMLNSAKLPKQF</sequence>
<reference evidence="3" key="2">
    <citation type="submission" date="2022-01" db="EMBL/GenBank/DDBJ databases">
        <authorList>
            <person name="Yamashiro T."/>
            <person name="Shiraishi A."/>
            <person name="Satake H."/>
            <person name="Nakayama K."/>
        </authorList>
    </citation>
    <scope>NUCLEOTIDE SEQUENCE</scope>
</reference>
<evidence type="ECO:0000313" key="3">
    <source>
        <dbReference type="EMBL" id="GJS80135.1"/>
    </source>
</evidence>
<organism evidence="3 4">
    <name type="scientific">Tanacetum coccineum</name>
    <dbReference type="NCBI Taxonomy" id="301880"/>
    <lineage>
        <taxon>Eukaryota</taxon>
        <taxon>Viridiplantae</taxon>
        <taxon>Streptophyta</taxon>
        <taxon>Embryophyta</taxon>
        <taxon>Tracheophyta</taxon>
        <taxon>Spermatophyta</taxon>
        <taxon>Magnoliopsida</taxon>
        <taxon>eudicotyledons</taxon>
        <taxon>Gunneridae</taxon>
        <taxon>Pentapetalae</taxon>
        <taxon>asterids</taxon>
        <taxon>campanulids</taxon>
        <taxon>Asterales</taxon>
        <taxon>Asteraceae</taxon>
        <taxon>Asteroideae</taxon>
        <taxon>Anthemideae</taxon>
        <taxon>Anthemidinae</taxon>
        <taxon>Tanacetum</taxon>
    </lineage>
</organism>
<dbReference type="Gene3D" id="3.30.420.10">
    <property type="entry name" value="Ribonuclease H-like superfamily/Ribonuclease H"/>
    <property type="match status" value="1"/>
</dbReference>
<dbReference type="InterPro" id="IPR039537">
    <property type="entry name" value="Retrotran_Ty1/copia-like"/>
</dbReference>
<keyword evidence="4" id="KW-1185">Reference proteome</keyword>
<dbReference type="InterPro" id="IPR025724">
    <property type="entry name" value="GAG-pre-integrase_dom"/>
</dbReference>
<dbReference type="PANTHER" id="PTHR42648">
    <property type="entry name" value="TRANSPOSASE, PUTATIVE-RELATED"/>
    <property type="match status" value="1"/>
</dbReference>
<evidence type="ECO:0000259" key="2">
    <source>
        <dbReference type="PROSITE" id="PS50994"/>
    </source>
</evidence>
<dbReference type="Pfam" id="PF00665">
    <property type="entry name" value="rve"/>
    <property type="match status" value="1"/>
</dbReference>